<evidence type="ECO:0000256" key="2">
    <source>
        <dbReference type="ARBA" id="ARBA00022723"/>
    </source>
</evidence>
<evidence type="ECO:0000256" key="1">
    <source>
        <dbReference type="ARBA" id="ARBA00001947"/>
    </source>
</evidence>
<feature type="domain" description="Alcohol dehydrogenase-like N-terminal" evidence="8">
    <location>
        <begin position="25"/>
        <end position="131"/>
    </location>
</feature>
<comment type="caution">
    <text evidence="9">The sequence shown here is derived from an EMBL/GenBank/DDBJ whole genome shotgun (WGS) entry which is preliminary data.</text>
</comment>
<dbReference type="InterPro" id="IPR011032">
    <property type="entry name" value="GroES-like_sf"/>
</dbReference>
<accession>A0A1Y2FDP2</accession>
<dbReference type="GO" id="GO:0016491">
    <property type="term" value="F:oxidoreductase activity"/>
    <property type="evidence" value="ECO:0007669"/>
    <property type="project" value="UniProtKB-KW"/>
</dbReference>
<evidence type="ECO:0000256" key="3">
    <source>
        <dbReference type="ARBA" id="ARBA00022833"/>
    </source>
</evidence>
<dbReference type="PANTHER" id="PTHR42813">
    <property type="entry name" value="ZINC-TYPE ALCOHOL DEHYDROGENASE-LIKE"/>
    <property type="match status" value="1"/>
</dbReference>
<dbReference type="InterPro" id="IPR013149">
    <property type="entry name" value="ADH-like_C"/>
</dbReference>
<dbReference type="PROSITE" id="PS00059">
    <property type="entry name" value="ADH_ZINC"/>
    <property type="match status" value="1"/>
</dbReference>
<keyword evidence="6" id="KW-1133">Transmembrane helix</keyword>
<feature type="domain" description="Alcohol dehydrogenase-like C-terminal" evidence="7">
    <location>
        <begin position="215"/>
        <end position="314"/>
    </location>
</feature>
<evidence type="ECO:0000256" key="5">
    <source>
        <dbReference type="RuleBase" id="RU361277"/>
    </source>
</evidence>
<dbReference type="RefSeq" id="XP_040725175.1">
    <property type="nucleotide sequence ID" value="XM_040871251.1"/>
</dbReference>
<comment type="cofactor">
    <cofactor evidence="1 5">
        <name>Zn(2+)</name>
        <dbReference type="ChEBI" id="CHEBI:29105"/>
    </cofactor>
</comment>
<dbReference type="AlphaFoldDB" id="A0A1Y2FDP2"/>
<gene>
    <name evidence="9" type="ORF">BCR37DRAFT_393083</name>
</gene>
<dbReference type="InterPro" id="IPR002328">
    <property type="entry name" value="ADH_Zn_CS"/>
</dbReference>
<evidence type="ECO:0000256" key="4">
    <source>
        <dbReference type="ARBA" id="ARBA00023002"/>
    </source>
</evidence>
<dbReference type="Pfam" id="PF00107">
    <property type="entry name" value="ADH_zinc_N"/>
    <property type="match status" value="1"/>
</dbReference>
<dbReference type="OrthoDB" id="442947at2759"/>
<dbReference type="PANTHER" id="PTHR42813:SF2">
    <property type="entry name" value="DEHYDROGENASE, ZINC-CONTAINING, PUTATIVE (AFU_ORTHOLOGUE AFUA_2G02810)-RELATED"/>
    <property type="match status" value="1"/>
</dbReference>
<dbReference type="Pfam" id="PF08240">
    <property type="entry name" value="ADH_N"/>
    <property type="match status" value="1"/>
</dbReference>
<keyword evidence="6" id="KW-0812">Transmembrane</keyword>
<organism evidence="9 10">
    <name type="scientific">Protomyces lactucae-debilis</name>
    <dbReference type="NCBI Taxonomy" id="2754530"/>
    <lineage>
        <taxon>Eukaryota</taxon>
        <taxon>Fungi</taxon>
        <taxon>Dikarya</taxon>
        <taxon>Ascomycota</taxon>
        <taxon>Taphrinomycotina</taxon>
        <taxon>Taphrinomycetes</taxon>
        <taxon>Taphrinales</taxon>
        <taxon>Protomycetaceae</taxon>
        <taxon>Protomyces</taxon>
    </lineage>
</organism>
<proteinExistence type="inferred from homology"/>
<dbReference type="STRING" id="56484.A0A1Y2FDP2"/>
<evidence type="ECO:0000313" key="9">
    <source>
        <dbReference type="EMBL" id="ORY82041.1"/>
    </source>
</evidence>
<dbReference type="GeneID" id="63787850"/>
<dbReference type="InterPro" id="IPR013154">
    <property type="entry name" value="ADH-like_N"/>
</dbReference>
<dbReference type="Proteomes" id="UP000193685">
    <property type="component" value="Unassembled WGS sequence"/>
</dbReference>
<keyword evidence="4" id="KW-0560">Oxidoreductase</keyword>
<dbReference type="SUPFAM" id="SSF50129">
    <property type="entry name" value="GroES-like"/>
    <property type="match status" value="1"/>
</dbReference>
<name>A0A1Y2FDP2_PROLT</name>
<dbReference type="EMBL" id="MCFI01000010">
    <property type="protein sequence ID" value="ORY82041.1"/>
    <property type="molecule type" value="Genomic_DNA"/>
</dbReference>
<keyword evidence="3 5" id="KW-0862">Zinc</keyword>
<evidence type="ECO:0000256" key="6">
    <source>
        <dbReference type="SAM" id="Phobius"/>
    </source>
</evidence>
<dbReference type="Gene3D" id="3.90.180.10">
    <property type="entry name" value="Medium-chain alcohol dehydrogenases, catalytic domain"/>
    <property type="match status" value="1"/>
</dbReference>
<dbReference type="InterPro" id="IPR036291">
    <property type="entry name" value="NAD(P)-bd_dom_sf"/>
</dbReference>
<protein>
    <submittedName>
        <fullName evidence="9">Chaperonin 10-like protein</fullName>
    </submittedName>
</protein>
<evidence type="ECO:0000313" key="10">
    <source>
        <dbReference type="Proteomes" id="UP000193685"/>
    </source>
</evidence>
<feature type="transmembrane region" description="Helical" evidence="6">
    <location>
        <begin position="187"/>
        <end position="209"/>
    </location>
</feature>
<dbReference type="OMA" id="MRATTIH"/>
<evidence type="ECO:0000259" key="8">
    <source>
        <dbReference type="Pfam" id="PF08240"/>
    </source>
</evidence>
<sequence>MKAVVFNGAYDLAVVERPAPRLLHDEDMIVQVLYAGVCGSDLHAYRGVEKVSSTGFICGHEFVGVVSELGSAVDAGRFPIGSKVVVPFTTSCGRCFFCIRGKSARCSDGLLFGSPKLDGGQAEYVRVPLANGTCVSLDSFEGEQKLGDLKILLFLGDIWTTALYCAKNALKDALESFATHDLASEKLTIAVLGLGPVGLCTLIALEYLLKKHKLYNQSRVYAIDSVQDRLDHVKEIGAFPLKLDPADPQEVISLLNLENERGVDAVCEVVGHESALRLGFDILRPFGTLSSVGVHNAPLPFTGEACFSKNLVFYAGRCPVRSLMDEAIPALIEMQNRFAGFVDCVINIEDAVEAYEKFNLRRVQKVVIDFTCERKHTYD</sequence>
<keyword evidence="10" id="KW-1185">Reference proteome</keyword>
<comment type="similarity">
    <text evidence="5">Belongs to the zinc-containing alcohol dehydrogenase family.</text>
</comment>
<dbReference type="GO" id="GO:0008270">
    <property type="term" value="F:zinc ion binding"/>
    <property type="evidence" value="ECO:0007669"/>
    <property type="project" value="InterPro"/>
</dbReference>
<dbReference type="Gene3D" id="3.40.50.720">
    <property type="entry name" value="NAD(P)-binding Rossmann-like Domain"/>
    <property type="match status" value="1"/>
</dbReference>
<reference evidence="9 10" key="1">
    <citation type="submission" date="2016-07" db="EMBL/GenBank/DDBJ databases">
        <title>Pervasive Adenine N6-methylation of Active Genes in Fungi.</title>
        <authorList>
            <consortium name="DOE Joint Genome Institute"/>
            <person name="Mondo S.J."/>
            <person name="Dannebaum R.O."/>
            <person name="Kuo R.C."/>
            <person name="Labutti K."/>
            <person name="Haridas S."/>
            <person name="Kuo A."/>
            <person name="Salamov A."/>
            <person name="Ahrendt S.R."/>
            <person name="Lipzen A."/>
            <person name="Sullivan W."/>
            <person name="Andreopoulos W.B."/>
            <person name="Clum A."/>
            <person name="Lindquist E."/>
            <person name="Daum C."/>
            <person name="Ramamoorthy G.K."/>
            <person name="Gryganskyi A."/>
            <person name="Culley D."/>
            <person name="Magnuson J.K."/>
            <person name="James T.Y."/>
            <person name="O'Malley M.A."/>
            <person name="Stajich J.E."/>
            <person name="Spatafora J.W."/>
            <person name="Visel A."/>
            <person name="Grigoriev I.V."/>
        </authorList>
    </citation>
    <scope>NUCLEOTIDE SEQUENCE [LARGE SCALE GENOMIC DNA]</scope>
    <source>
        <strain evidence="9 10">12-1054</strain>
    </source>
</reference>
<dbReference type="SUPFAM" id="SSF51735">
    <property type="entry name" value="NAD(P)-binding Rossmann-fold domains"/>
    <property type="match status" value="1"/>
</dbReference>
<keyword evidence="2 5" id="KW-0479">Metal-binding</keyword>
<evidence type="ECO:0000259" key="7">
    <source>
        <dbReference type="Pfam" id="PF00107"/>
    </source>
</evidence>
<keyword evidence="6" id="KW-0472">Membrane</keyword>